<name>A0ACA9Q321_9GLOM</name>
<accession>A0ACA9Q321</accession>
<proteinExistence type="predicted"/>
<comment type="caution">
    <text evidence="1">The sequence shown here is derived from an EMBL/GenBank/DDBJ whole genome shotgun (WGS) entry which is preliminary data.</text>
</comment>
<protein>
    <submittedName>
        <fullName evidence="1">13476_t:CDS:1</fullName>
    </submittedName>
</protein>
<dbReference type="Proteomes" id="UP000789366">
    <property type="component" value="Unassembled WGS sequence"/>
</dbReference>
<gene>
    <name evidence="1" type="ORF">SPELUC_LOCUS13284</name>
</gene>
<evidence type="ECO:0000313" key="1">
    <source>
        <dbReference type="EMBL" id="CAG8733518.1"/>
    </source>
</evidence>
<feature type="non-terminal residue" evidence="1">
    <location>
        <position position="90"/>
    </location>
</feature>
<evidence type="ECO:0000313" key="2">
    <source>
        <dbReference type="Proteomes" id="UP000789366"/>
    </source>
</evidence>
<reference evidence="1" key="1">
    <citation type="submission" date="2021-06" db="EMBL/GenBank/DDBJ databases">
        <authorList>
            <person name="Kallberg Y."/>
            <person name="Tangrot J."/>
            <person name="Rosling A."/>
        </authorList>
    </citation>
    <scope>NUCLEOTIDE SEQUENCE</scope>
    <source>
        <strain evidence="1">28 12/20/2015</strain>
    </source>
</reference>
<organism evidence="1 2">
    <name type="scientific">Cetraspora pellucida</name>
    <dbReference type="NCBI Taxonomy" id="1433469"/>
    <lineage>
        <taxon>Eukaryota</taxon>
        <taxon>Fungi</taxon>
        <taxon>Fungi incertae sedis</taxon>
        <taxon>Mucoromycota</taxon>
        <taxon>Glomeromycotina</taxon>
        <taxon>Glomeromycetes</taxon>
        <taxon>Diversisporales</taxon>
        <taxon>Gigasporaceae</taxon>
        <taxon>Cetraspora</taxon>
    </lineage>
</organism>
<sequence length="90" mass="10327">MPLVYRDCFFDKEVFYIKNVGIHSKDHILSLVESEKKALCPIDTKCWILSDGITSLPYGHWHIQAFKNFVSNGISSELAEQRALNIKLSK</sequence>
<keyword evidence="2" id="KW-1185">Reference proteome</keyword>
<dbReference type="EMBL" id="CAJVPW010034424">
    <property type="protein sequence ID" value="CAG8733518.1"/>
    <property type="molecule type" value="Genomic_DNA"/>
</dbReference>